<reference evidence="3 4" key="1">
    <citation type="submission" date="2020-08" db="EMBL/GenBank/DDBJ databases">
        <title>Sequencing the genomes of 1000 actinobacteria strains.</title>
        <authorList>
            <person name="Klenk H.-P."/>
        </authorList>
    </citation>
    <scope>NUCLEOTIDE SEQUENCE [LARGE SCALE GENOMIC DNA]</scope>
    <source>
        <strain evidence="3 4">DSM 46659</strain>
    </source>
</reference>
<keyword evidence="4" id="KW-1185">Reference proteome</keyword>
<sequence length="167" mass="18200">MHNVVRRLTAAMTAAATALVLAPGGAALAAERTAPSMERQSSPAGARMSDNPFTDLKPTGLHAEERTMWPAGNPVRYWALVLNEDLVREDYTGGEFFLYAPDTGYYGWFLVTDIPVSSTPDPYQVVIADTMFLRGTPQAEVRYGVPQKPDSARVVATVVNPTFRPVL</sequence>
<evidence type="ECO:0000256" key="2">
    <source>
        <dbReference type="SAM" id="SignalP"/>
    </source>
</evidence>
<protein>
    <recommendedName>
        <fullName evidence="5">Secreted protein</fullName>
    </recommendedName>
</protein>
<dbReference type="EMBL" id="JACHDS010000001">
    <property type="protein sequence ID" value="MBB6174097.1"/>
    <property type="molecule type" value="Genomic_DNA"/>
</dbReference>
<proteinExistence type="predicted"/>
<dbReference type="Proteomes" id="UP000546642">
    <property type="component" value="Unassembled WGS sequence"/>
</dbReference>
<evidence type="ECO:0008006" key="5">
    <source>
        <dbReference type="Google" id="ProtNLM"/>
    </source>
</evidence>
<feature type="chain" id="PRO_5031515587" description="Secreted protein" evidence="2">
    <location>
        <begin position="30"/>
        <end position="167"/>
    </location>
</feature>
<feature type="signal peptide" evidence="2">
    <location>
        <begin position="1"/>
        <end position="29"/>
    </location>
</feature>
<evidence type="ECO:0000313" key="3">
    <source>
        <dbReference type="EMBL" id="MBB6174097.1"/>
    </source>
</evidence>
<feature type="region of interest" description="Disordered" evidence="1">
    <location>
        <begin position="31"/>
        <end position="54"/>
    </location>
</feature>
<accession>A0A7W9YL62</accession>
<evidence type="ECO:0000313" key="4">
    <source>
        <dbReference type="Proteomes" id="UP000546642"/>
    </source>
</evidence>
<evidence type="ECO:0000256" key="1">
    <source>
        <dbReference type="SAM" id="MobiDB-lite"/>
    </source>
</evidence>
<dbReference type="RefSeq" id="WP_184077926.1">
    <property type="nucleotide sequence ID" value="NZ_JACHDS010000001.1"/>
</dbReference>
<name>A0A7W9YL62_9ACTN</name>
<keyword evidence="2" id="KW-0732">Signal</keyword>
<dbReference type="AlphaFoldDB" id="A0A7W9YL62"/>
<gene>
    <name evidence="3" type="ORF">HNR23_004157</name>
</gene>
<comment type="caution">
    <text evidence="3">The sequence shown here is derived from an EMBL/GenBank/DDBJ whole genome shotgun (WGS) entry which is preliminary data.</text>
</comment>
<organism evidence="3 4">
    <name type="scientific">Nocardiopsis mwathae</name>
    <dbReference type="NCBI Taxonomy" id="1472723"/>
    <lineage>
        <taxon>Bacteria</taxon>
        <taxon>Bacillati</taxon>
        <taxon>Actinomycetota</taxon>
        <taxon>Actinomycetes</taxon>
        <taxon>Streptosporangiales</taxon>
        <taxon>Nocardiopsidaceae</taxon>
        <taxon>Nocardiopsis</taxon>
    </lineage>
</organism>